<keyword evidence="4" id="KW-0372">Hormone</keyword>
<reference evidence="7" key="1">
    <citation type="journal article" date="2023" name="Science">
        <title>Elucidation of the pathway for biosynthesis of saponin adjuvants from the soapbark tree.</title>
        <authorList>
            <person name="Reed J."/>
            <person name="Orme A."/>
            <person name="El-Demerdash A."/>
            <person name="Owen C."/>
            <person name="Martin L.B.B."/>
            <person name="Misra R.C."/>
            <person name="Kikuchi S."/>
            <person name="Rejzek M."/>
            <person name="Martin A.C."/>
            <person name="Harkess A."/>
            <person name="Leebens-Mack J."/>
            <person name="Louveau T."/>
            <person name="Stephenson M.J."/>
            <person name="Osbourn A."/>
        </authorList>
    </citation>
    <scope>NUCLEOTIDE SEQUENCE</scope>
    <source>
        <strain evidence="7">S10</strain>
    </source>
</reference>
<keyword evidence="5" id="KW-0732">Signal</keyword>
<keyword evidence="6" id="KW-1015">Disulfide bond</keyword>
<dbReference type="Pfam" id="PF05498">
    <property type="entry name" value="RALF"/>
    <property type="match status" value="1"/>
</dbReference>
<evidence type="ECO:0000256" key="4">
    <source>
        <dbReference type="ARBA" id="ARBA00022702"/>
    </source>
</evidence>
<dbReference type="InterPro" id="IPR008801">
    <property type="entry name" value="RALF"/>
</dbReference>
<gene>
    <name evidence="7" type="ORF">O6P43_026711</name>
</gene>
<evidence type="ECO:0000313" key="7">
    <source>
        <dbReference type="EMBL" id="KAJ7950529.1"/>
    </source>
</evidence>
<dbReference type="AlphaFoldDB" id="A0AAD7L2U6"/>
<evidence type="ECO:0008006" key="9">
    <source>
        <dbReference type="Google" id="ProtNLM"/>
    </source>
</evidence>
<evidence type="ECO:0000256" key="1">
    <source>
        <dbReference type="ARBA" id="ARBA00004613"/>
    </source>
</evidence>
<evidence type="ECO:0000256" key="5">
    <source>
        <dbReference type="ARBA" id="ARBA00022729"/>
    </source>
</evidence>
<comment type="caution">
    <text evidence="7">The sequence shown here is derived from an EMBL/GenBank/DDBJ whole genome shotgun (WGS) entry which is preliminary data.</text>
</comment>
<accession>A0AAD7L2U6</accession>
<evidence type="ECO:0000256" key="2">
    <source>
        <dbReference type="ARBA" id="ARBA00009178"/>
    </source>
</evidence>
<protein>
    <recommendedName>
        <fullName evidence="9">Rapid ALkalinization Factor</fullName>
    </recommendedName>
</protein>
<name>A0AAD7L2U6_QUISA</name>
<dbReference type="GO" id="GO:0005576">
    <property type="term" value="C:extracellular region"/>
    <property type="evidence" value="ECO:0007669"/>
    <property type="project" value="UniProtKB-SubCell"/>
</dbReference>
<evidence type="ECO:0000256" key="3">
    <source>
        <dbReference type="ARBA" id="ARBA00022525"/>
    </source>
</evidence>
<evidence type="ECO:0000256" key="6">
    <source>
        <dbReference type="ARBA" id="ARBA00023157"/>
    </source>
</evidence>
<comment type="subcellular location">
    <subcellularLocation>
        <location evidence="1">Secreted</location>
    </subcellularLocation>
</comment>
<keyword evidence="8" id="KW-1185">Reference proteome</keyword>
<comment type="similarity">
    <text evidence="2">Belongs to the plant rapid alkalinization factor (RALF) family.</text>
</comment>
<dbReference type="EMBL" id="JARAOO010000011">
    <property type="protein sequence ID" value="KAJ7950529.1"/>
    <property type="molecule type" value="Genomic_DNA"/>
</dbReference>
<organism evidence="7 8">
    <name type="scientific">Quillaja saponaria</name>
    <name type="common">Soap bark tree</name>
    <dbReference type="NCBI Taxonomy" id="32244"/>
    <lineage>
        <taxon>Eukaryota</taxon>
        <taxon>Viridiplantae</taxon>
        <taxon>Streptophyta</taxon>
        <taxon>Embryophyta</taxon>
        <taxon>Tracheophyta</taxon>
        <taxon>Spermatophyta</taxon>
        <taxon>Magnoliopsida</taxon>
        <taxon>eudicotyledons</taxon>
        <taxon>Gunneridae</taxon>
        <taxon>Pentapetalae</taxon>
        <taxon>rosids</taxon>
        <taxon>fabids</taxon>
        <taxon>Fabales</taxon>
        <taxon>Quillajaceae</taxon>
        <taxon>Quillaja</taxon>
    </lineage>
</organism>
<keyword evidence="3" id="KW-0964">Secreted</keyword>
<dbReference type="KEGG" id="qsa:O6P43_026711"/>
<dbReference type="GO" id="GO:0005179">
    <property type="term" value="F:hormone activity"/>
    <property type="evidence" value="ECO:0007669"/>
    <property type="project" value="UniProtKB-KW"/>
</dbReference>
<dbReference type="Proteomes" id="UP001163823">
    <property type="component" value="Chromosome 11"/>
</dbReference>
<evidence type="ECO:0000313" key="8">
    <source>
        <dbReference type="Proteomes" id="UP001163823"/>
    </source>
</evidence>
<sequence>MAVLHRVKAEEAVAAAEAATPTPINNDHDIDPCKILGRRHPGCNNKVGKPSNPYSRGCEIIFRCRQGGDTPPSH</sequence>
<proteinExistence type="inferred from homology"/>
<dbReference type="GO" id="GO:0040008">
    <property type="term" value="P:regulation of growth"/>
    <property type="evidence" value="ECO:0007669"/>
    <property type="project" value="UniProtKB-ARBA"/>
</dbReference>